<dbReference type="CDD" id="cd06171">
    <property type="entry name" value="Sigma70_r4"/>
    <property type="match status" value="1"/>
</dbReference>
<evidence type="ECO:0000313" key="8">
    <source>
        <dbReference type="EMBL" id="MCW1886079.1"/>
    </source>
</evidence>
<dbReference type="InterPro" id="IPR013249">
    <property type="entry name" value="RNA_pol_sigma70_r4_t2"/>
</dbReference>
<dbReference type="PANTHER" id="PTHR43133">
    <property type="entry name" value="RNA POLYMERASE ECF-TYPE SIGMA FACTO"/>
    <property type="match status" value="1"/>
</dbReference>
<keyword evidence="5" id="KW-0804">Transcription</keyword>
<evidence type="ECO:0000256" key="5">
    <source>
        <dbReference type="ARBA" id="ARBA00023163"/>
    </source>
</evidence>
<dbReference type="Gene3D" id="1.10.1740.10">
    <property type="match status" value="1"/>
</dbReference>
<evidence type="ECO:0000256" key="1">
    <source>
        <dbReference type="ARBA" id="ARBA00010641"/>
    </source>
</evidence>
<dbReference type="SUPFAM" id="SSF88946">
    <property type="entry name" value="Sigma2 domain of RNA polymerase sigma factors"/>
    <property type="match status" value="1"/>
</dbReference>
<organism evidence="8 9">
    <name type="scientific">Luteolibacter flavescens</name>
    <dbReference type="NCBI Taxonomy" id="1859460"/>
    <lineage>
        <taxon>Bacteria</taxon>
        <taxon>Pseudomonadati</taxon>
        <taxon>Verrucomicrobiota</taxon>
        <taxon>Verrucomicrobiia</taxon>
        <taxon>Verrucomicrobiales</taxon>
        <taxon>Verrucomicrobiaceae</taxon>
        <taxon>Luteolibacter</taxon>
    </lineage>
</organism>
<proteinExistence type="inferred from homology"/>
<dbReference type="PANTHER" id="PTHR43133:SF8">
    <property type="entry name" value="RNA POLYMERASE SIGMA FACTOR HI_1459-RELATED"/>
    <property type="match status" value="1"/>
</dbReference>
<keyword evidence="4" id="KW-0238">DNA-binding</keyword>
<evidence type="ECO:0000256" key="4">
    <source>
        <dbReference type="ARBA" id="ARBA00023125"/>
    </source>
</evidence>
<keyword evidence="3" id="KW-0731">Sigma factor</keyword>
<dbReference type="EMBL" id="JAPDDS010000008">
    <property type="protein sequence ID" value="MCW1886079.1"/>
    <property type="molecule type" value="Genomic_DNA"/>
</dbReference>
<accession>A0ABT3FRZ9</accession>
<evidence type="ECO:0000313" key="9">
    <source>
        <dbReference type="Proteomes" id="UP001207930"/>
    </source>
</evidence>
<gene>
    <name evidence="8" type="ORF">OKA04_15175</name>
</gene>
<dbReference type="InterPro" id="IPR007627">
    <property type="entry name" value="RNA_pol_sigma70_r2"/>
</dbReference>
<dbReference type="Gene3D" id="1.10.10.10">
    <property type="entry name" value="Winged helix-like DNA-binding domain superfamily/Winged helix DNA-binding domain"/>
    <property type="match status" value="1"/>
</dbReference>
<reference evidence="8 9" key="1">
    <citation type="submission" date="2022-10" db="EMBL/GenBank/DDBJ databases">
        <title>Luteolibacter flavescens strain MCCC 1K03193, whole genome shotgun sequencing project.</title>
        <authorList>
            <person name="Zhao G."/>
            <person name="Shen L."/>
        </authorList>
    </citation>
    <scope>NUCLEOTIDE SEQUENCE [LARGE SCALE GENOMIC DNA]</scope>
    <source>
        <strain evidence="8 9">MCCC 1K03193</strain>
    </source>
</reference>
<dbReference type="InterPro" id="IPR013325">
    <property type="entry name" value="RNA_pol_sigma_r2"/>
</dbReference>
<dbReference type="InterPro" id="IPR039425">
    <property type="entry name" value="RNA_pol_sigma-70-like"/>
</dbReference>
<dbReference type="InterPro" id="IPR014284">
    <property type="entry name" value="RNA_pol_sigma-70_dom"/>
</dbReference>
<protein>
    <submittedName>
        <fullName evidence="8">Sigma-70 family RNA polymerase sigma factor</fullName>
    </submittedName>
</protein>
<evidence type="ECO:0000259" key="7">
    <source>
        <dbReference type="Pfam" id="PF08281"/>
    </source>
</evidence>
<keyword evidence="9" id="KW-1185">Reference proteome</keyword>
<evidence type="ECO:0000259" key="6">
    <source>
        <dbReference type="Pfam" id="PF04542"/>
    </source>
</evidence>
<sequence length="732" mass="79565">MPAFRLFSRSSDAARGEADFRRYVEDGNADAFRRLVERHLPVVQETARRVLGGRSGWIDDVAQEVFLMLARKGRQLPPEIVLSAWLHRQTVRRALDVVRSESRREKREEIAELVPSEEGGGDVWSAIAPLLDREMLRLPEQDRQLLALRFMERLSSDEVARRLGLSSAAVRKRVERALAKLRERLVVSPLPGMGAGAGTLTVTALAAYLSAPAANAATSSQVAAICSGSLSAAATPTFSLTTLTLMTKSQLYTAGAVVAIGTSAFLAGRSNGFDAGRESIAAVADVAEPSRQSVDGKARRSIDRQTVSTGTFPNTKEGRLAMLRAILGNADPLSRAQALDRFIAKMNPEEFEEIAIFLKRQEPETASQEEAVASAGQVLLAAWAHYDPAAVLKFCGADPSETVLQMVGKVWGARDPDAAIAWATARSGDRHPDVVDPFMCGLISSMAADDLNRAESLMSKMPSGLGRRAVLEGMLPQIVARGEESMIRWLDGLTDENLRKGATNLIAKEMANTDPRAAVEWILQRMGTDAERSNMDIVFQKWVAKDAREALASFDTLPAGATRDSALYAVVSRLCEAELTPESSDWIIGRLTARETLPLHSMNKVLARWAETNPSAATGYFKELPDSVAYGISGSLAEGLSKTSPSTAAALMDENPGRMSPAAMGAVVSEMVELDPNYAIRYLEREGVEDLARTAVILAWLNVRPDEVKSYLETNFESMPQHTQQILRSQGL</sequence>
<evidence type="ECO:0000256" key="3">
    <source>
        <dbReference type="ARBA" id="ARBA00023082"/>
    </source>
</evidence>
<dbReference type="SUPFAM" id="SSF88659">
    <property type="entry name" value="Sigma3 and sigma4 domains of RNA polymerase sigma factors"/>
    <property type="match status" value="1"/>
</dbReference>
<comment type="caution">
    <text evidence="8">The sequence shown here is derived from an EMBL/GenBank/DDBJ whole genome shotgun (WGS) entry which is preliminary data.</text>
</comment>
<dbReference type="Proteomes" id="UP001207930">
    <property type="component" value="Unassembled WGS sequence"/>
</dbReference>
<evidence type="ECO:0000256" key="2">
    <source>
        <dbReference type="ARBA" id="ARBA00023015"/>
    </source>
</evidence>
<dbReference type="InterPro" id="IPR013324">
    <property type="entry name" value="RNA_pol_sigma_r3/r4-like"/>
</dbReference>
<dbReference type="RefSeq" id="WP_264502033.1">
    <property type="nucleotide sequence ID" value="NZ_JAPDDS010000008.1"/>
</dbReference>
<name>A0ABT3FRZ9_9BACT</name>
<dbReference type="Pfam" id="PF08281">
    <property type="entry name" value="Sigma70_r4_2"/>
    <property type="match status" value="1"/>
</dbReference>
<keyword evidence="2" id="KW-0805">Transcription regulation</keyword>
<feature type="domain" description="RNA polymerase sigma factor 70 region 4 type 2" evidence="7">
    <location>
        <begin position="131"/>
        <end position="181"/>
    </location>
</feature>
<dbReference type="NCBIfam" id="TIGR02937">
    <property type="entry name" value="sigma70-ECF"/>
    <property type="match status" value="1"/>
</dbReference>
<dbReference type="Pfam" id="PF04542">
    <property type="entry name" value="Sigma70_r2"/>
    <property type="match status" value="1"/>
</dbReference>
<comment type="similarity">
    <text evidence="1">Belongs to the sigma-70 factor family. ECF subfamily.</text>
</comment>
<dbReference type="InterPro" id="IPR036388">
    <property type="entry name" value="WH-like_DNA-bd_sf"/>
</dbReference>
<feature type="domain" description="RNA polymerase sigma-70 region 2" evidence="6">
    <location>
        <begin position="35"/>
        <end position="104"/>
    </location>
</feature>